<comment type="caution">
    <text evidence="1">The sequence shown here is derived from an EMBL/GenBank/DDBJ whole genome shotgun (WGS) entry which is preliminary data.</text>
</comment>
<reference evidence="1 2" key="1">
    <citation type="submission" date="2020-04" db="EMBL/GenBank/DDBJ databases">
        <title>Perkinsus olseni comparative genomics.</title>
        <authorList>
            <person name="Bogema D.R."/>
        </authorList>
    </citation>
    <scope>NUCLEOTIDE SEQUENCE [LARGE SCALE GENOMIC DNA]</scope>
    <source>
        <strain evidence="1 2">ATCC PRA-207</strain>
    </source>
</reference>
<dbReference type="AlphaFoldDB" id="A0A7J6N8R0"/>
<gene>
    <name evidence="1" type="ORF">FOZ63_007869</name>
</gene>
<organism evidence="1 2">
    <name type="scientific">Perkinsus olseni</name>
    <name type="common">Perkinsus atlanticus</name>
    <dbReference type="NCBI Taxonomy" id="32597"/>
    <lineage>
        <taxon>Eukaryota</taxon>
        <taxon>Sar</taxon>
        <taxon>Alveolata</taxon>
        <taxon>Perkinsozoa</taxon>
        <taxon>Perkinsea</taxon>
        <taxon>Perkinsida</taxon>
        <taxon>Perkinsidae</taxon>
        <taxon>Perkinsus</taxon>
    </lineage>
</organism>
<keyword evidence="2" id="KW-1185">Reference proteome</keyword>
<evidence type="ECO:0000313" key="2">
    <source>
        <dbReference type="Proteomes" id="UP000553632"/>
    </source>
</evidence>
<dbReference type="EMBL" id="JABANO010041134">
    <property type="protein sequence ID" value="KAF4680278.1"/>
    <property type="molecule type" value="Genomic_DNA"/>
</dbReference>
<sequence length="165" mass="18824">MSTRSPMVIAMPECFTVTRRPSVAAHVQLSERPGPAKMSVTSQLWSSRSMQPEEPVVSNLTGILHESPLVGESPTAIPSGKGRLLICLAFYLFYTEDIHRRLMICVMVAEERNSVAKQFRMSFPQRQRHIRRHRDRNNDSKKILRCNNHEREARQMIPAGVAVQD</sequence>
<feature type="non-terminal residue" evidence="1">
    <location>
        <position position="165"/>
    </location>
</feature>
<evidence type="ECO:0000313" key="1">
    <source>
        <dbReference type="EMBL" id="KAF4680278.1"/>
    </source>
</evidence>
<proteinExistence type="predicted"/>
<dbReference type="Proteomes" id="UP000553632">
    <property type="component" value="Unassembled WGS sequence"/>
</dbReference>
<name>A0A7J6N8R0_PEROL</name>
<accession>A0A7J6N8R0</accession>
<protein>
    <submittedName>
        <fullName evidence="1">Uncharacterized protein</fullName>
    </submittedName>
</protein>